<dbReference type="Pfam" id="PF09995">
    <property type="entry name" value="MPAB_Lcp_cat"/>
    <property type="match status" value="1"/>
</dbReference>
<organism evidence="2 3">
    <name type="scientific">Mycolicibacterium arabiense</name>
    <dbReference type="NCBI Taxonomy" id="1286181"/>
    <lineage>
        <taxon>Bacteria</taxon>
        <taxon>Bacillati</taxon>
        <taxon>Actinomycetota</taxon>
        <taxon>Actinomycetes</taxon>
        <taxon>Mycobacteriales</taxon>
        <taxon>Mycobacteriaceae</taxon>
        <taxon>Mycolicibacterium</taxon>
    </lineage>
</organism>
<evidence type="ECO:0000259" key="1">
    <source>
        <dbReference type="Pfam" id="PF09995"/>
    </source>
</evidence>
<dbReference type="PANTHER" id="PTHR36151:SF3">
    <property type="entry name" value="ER-BOUND OXYGENASE MPAB_MPAB'_RUBBER OXYGENASE CATALYTIC DOMAIN-CONTAINING PROTEIN"/>
    <property type="match status" value="1"/>
</dbReference>
<reference evidence="2 3" key="1">
    <citation type="journal article" date="2019" name="Emerg. Microbes Infect.">
        <title>Comprehensive subspecies identification of 175 nontuberculous mycobacteria species based on 7547 genomic profiles.</title>
        <authorList>
            <person name="Matsumoto Y."/>
            <person name="Kinjo T."/>
            <person name="Motooka D."/>
            <person name="Nabeya D."/>
            <person name="Jung N."/>
            <person name="Uechi K."/>
            <person name="Horii T."/>
            <person name="Iida T."/>
            <person name="Fujita J."/>
            <person name="Nakamura S."/>
        </authorList>
    </citation>
    <scope>NUCLEOTIDE SEQUENCE [LARGE SCALE GENOMIC DNA]</scope>
    <source>
        <strain evidence="2 3">JCM 18538</strain>
    </source>
</reference>
<dbReference type="KEGG" id="marz:MARA_31120"/>
<gene>
    <name evidence="2" type="ORF">MARA_31120</name>
</gene>
<dbReference type="EMBL" id="AP022593">
    <property type="protein sequence ID" value="BBY49644.1"/>
    <property type="molecule type" value="Genomic_DNA"/>
</dbReference>
<sequence>MTELAENGRRADASPAAHDDALPLGPDSLVWKYFGDNRMYLIGPRPAVLQNMLAELGQGVLDHSVFFDDTAARVKRSIPPIMTTVYGSDDDHPGTQVRDFHRDIKGDMPSGDRYHALDPETYFWAHATFVEQVLYFADTFVKRLTDAEKERIYLESKTWYRRYGVSDRPMPADYAGFVEYWDRMMNEIVVAHQTARYGVGYVTKGFPKPKGVAPLVWRVVAPLFNPVAAFLTTGGLPPRARDLLELPWTDRQEKAYQAFAALWRSAPVNWVWNRLPMKVRYNTYAQTGYGRV</sequence>
<evidence type="ECO:0000313" key="3">
    <source>
        <dbReference type="Proteomes" id="UP000467428"/>
    </source>
</evidence>
<dbReference type="PANTHER" id="PTHR36151">
    <property type="entry name" value="BLR2777 PROTEIN"/>
    <property type="match status" value="1"/>
</dbReference>
<name>A0A7I7RYD3_9MYCO</name>
<protein>
    <recommendedName>
        <fullName evidence="1">ER-bound oxygenase mpaB/mpaB'/Rubber oxygenase catalytic domain-containing protein</fullName>
    </recommendedName>
</protein>
<dbReference type="Proteomes" id="UP000467428">
    <property type="component" value="Chromosome"/>
</dbReference>
<dbReference type="RefSeq" id="WP_163919242.1">
    <property type="nucleotide sequence ID" value="NZ_AP022593.1"/>
</dbReference>
<proteinExistence type="predicted"/>
<dbReference type="AlphaFoldDB" id="A0A7I7RYD3"/>
<accession>A0A7I7RYD3</accession>
<keyword evidence="3" id="KW-1185">Reference proteome</keyword>
<evidence type="ECO:0000313" key="2">
    <source>
        <dbReference type="EMBL" id="BBY49644.1"/>
    </source>
</evidence>
<dbReference type="InterPro" id="IPR018713">
    <property type="entry name" value="MPAB/Lcp_cat_dom"/>
</dbReference>
<dbReference type="GO" id="GO:0016491">
    <property type="term" value="F:oxidoreductase activity"/>
    <property type="evidence" value="ECO:0007669"/>
    <property type="project" value="InterPro"/>
</dbReference>
<feature type="domain" description="ER-bound oxygenase mpaB/mpaB'/Rubber oxygenase catalytic" evidence="1">
    <location>
        <begin position="31"/>
        <end position="264"/>
    </location>
</feature>
<geneLocation type="plasmid" evidence="3">
    <name>pjcm18538 dna</name>
</geneLocation>